<proteinExistence type="predicted"/>
<gene>
    <name evidence="2" type="ORF">GCM10022421_33030</name>
</gene>
<comment type="caution">
    <text evidence="2">The sequence shown here is derived from an EMBL/GenBank/DDBJ whole genome shotgun (WGS) entry which is preliminary data.</text>
</comment>
<sequence length="196" mass="22419">MVAKGSLRKLARELGYANDGGSQLKTIRDCIERLWAVSVIVTRNGKRQGFRILSNYMSDDREGKLFVSLNPRLAEAVMGERPHTRIDLTEVRALNTDPARLIHQRLSGWIDAGKSRRIEQDTLCNYVWPDKTKNYNTLKKRRQTVRKALTELISVGWTVHEYAKGKWEIRRPGARHANPPSVTAPKYRRNGTQVPA</sequence>
<dbReference type="InterPro" id="IPR010522">
    <property type="entry name" value="RepC_bac"/>
</dbReference>
<evidence type="ECO:0000256" key="1">
    <source>
        <dbReference type="SAM" id="MobiDB-lite"/>
    </source>
</evidence>
<reference evidence="3" key="1">
    <citation type="journal article" date="2019" name="Int. J. Syst. Evol. Microbiol.">
        <title>The Global Catalogue of Microorganisms (GCM) 10K type strain sequencing project: providing services to taxonomists for standard genome sequencing and annotation.</title>
        <authorList>
            <consortium name="The Broad Institute Genomics Platform"/>
            <consortium name="The Broad Institute Genome Sequencing Center for Infectious Disease"/>
            <person name="Wu L."/>
            <person name="Ma J."/>
        </authorList>
    </citation>
    <scope>NUCLEOTIDE SEQUENCE [LARGE SCALE GENOMIC DNA]</scope>
    <source>
        <strain evidence="3">JCM 17329</strain>
    </source>
</reference>
<evidence type="ECO:0000313" key="3">
    <source>
        <dbReference type="Proteomes" id="UP001501479"/>
    </source>
</evidence>
<accession>A0ABP7ENA0</accession>
<organism evidence="2 3">
    <name type="scientific">Oceanisphaera sediminis</name>
    <dbReference type="NCBI Taxonomy" id="981381"/>
    <lineage>
        <taxon>Bacteria</taxon>
        <taxon>Pseudomonadati</taxon>
        <taxon>Pseudomonadota</taxon>
        <taxon>Gammaproteobacteria</taxon>
        <taxon>Aeromonadales</taxon>
        <taxon>Aeromonadaceae</taxon>
        <taxon>Oceanisphaera</taxon>
    </lineage>
</organism>
<feature type="region of interest" description="Disordered" evidence="1">
    <location>
        <begin position="171"/>
        <end position="196"/>
    </location>
</feature>
<dbReference type="Pfam" id="PF06504">
    <property type="entry name" value="RepC"/>
    <property type="match status" value="1"/>
</dbReference>
<name>A0ABP7ENA0_9GAMM</name>
<dbReference type="Proteomes" id="UP001501479">
    <property type="component" value="Unassembled WGS sequence"/>
</dbReference>
<protein>
    <recommendedName>
        <fullName evidence="4">Replication protein C</fullName>
    </recommendedName>
</protein>
<evidence type="ECO:0000313" key="2">
    <source>
        <dbReference type="EMBL" id="GAA3721830.1"/>
    </source>
</evidence>
<evidence type="ECO:0008006" key="4">
    <source>
        <dbReference type="Google" id="ProtNLM"/>
    </source>
</evidence>
<keyword evidence="3" id="KW-1185">Reference proteome</keyword>
<dbReference type="EMBL" id="BAABDS010000049">
    <property type="protein sequence ID" value="GAA3721830.1"/>
    <property type="molecule type" value="Genomic_DNA"/>
</dbReference>